<keyword evidence="1" id="KW-0812">Transmembrane</keyword>
<proteinExistence type="predicted"/>
<dbReference type="EMBL" id="QGKW02000717">
    <property type="protein sequence ID" value="KAF2597355.1"/>
    <property type="molecule type" value="Genomic_DNA"/>
</dbReference>
<gene>
    <name evidence="2" type="ORF">F2Q68_00011233</name>
</gene>
<evidence type="ECO:0000256" key="1">
    <source>
        <dbReference type="SAM" id="Phobius"/>
    </source>
</evidence>
<evidence type="ECO:0000313" key="2">
    <source>
        <dbReference type="EMBL" id="KAF2597355.1"/>
    </source>
</evidence>
<feature type="transmembrane region" description="Helical" evidence="1">
    <location>
        <begin position="31"/>
        <end position="56"/>
    </location>
</feature>
<dbReference type="AlphaFoldDB" id="A0A8S9KSC9"/>
<reference evidence="2" key="1">
    <citation type="submission" date="2019-12" db="EMBL/GenBank/DDBJ databases">
        <title>Genome sequencing and annotation of Brassica cretica.</title>
        <authorList>
            <person name="Studholme D.J."/>
            <person name="Sarris P.F."/>
        </authorList>
    </citation>
    <scope>NUCLEOTIDE SEQUENCE</scope>
    <source>
        <strain evidence="2">PFS-001/15</strain>
        <tissue evidence="2">Leaf</tissue>
    </source>
</reference>
<keyword evidence="1" id="KW-1133">Transmembrane helix</keyword>
<name>A0A8S9KSC9_BRACR</name>
<dbReference type="Proteomes" id="UP000712281">
    <property type="component" value="Unassembled WGS sequence"/>
</dbReference>
<feature type="transmembrane region" description="Helical" evidence="1">
    <location>
        <begin position="93"/>
        <end position="113"/>
    </location>
</feature>
<protein>
    <submittedName>
        <fullName evidence="2">Uncharacterized protein</fullName>
    </submittedName>
</protein>
<organism evidence="2 3">
    <name type="scientific">Brassica cretica</name>
    <name type="common">Mustard</name>
    <dbReference type="NCBI Taxonomy" id="69181"/>
    <lineage>
        <taxon>Eukaryota</taxon>
        <taxon>Viridiplantae</taxon>
        <taxon>Streptophyta</taxon>
        <taxon>Embryophyta</taxon>
        <taxon>Tracheophyta</taxon>
        <taxon>Spermatophyta</taxon>
        <taxon>Magnoliopsida</taxon>
        <taxon>eudicotyledons</taxon>
        <taxon>Gunneridae</taxon>
        <taxon>Pentapetalae</taxon>
        <taxon>rosids</taxon>
        <taxon>malvids</taxon>
        <taxon>Brassicales</taxon>
        <taxon>Brassicaceae</taxon>
        <taxon>Brassiceae</taxon>
        <taxon>Brassica</taxon>
    </lineage>
</organism>
<feature type="transmembrane region" description="Helical" evidence="1">
    <location>
        <begin position="425"/>
        <end position="451"/>
    </location>
</feature>
<feature type="transmembrane region" description="Helical" evidence="1">
    <location>
        <begin position="387"/>
        <end position="405"/>
    </location>
</feature>
<keyword evidence="1" id="KW-0472">Membrane</keyword>
<comment type="caution">
    <text evidence="2">The sequence shown here is derived from an EMBL/GenBank/DDBJ whole genome shotgun (WGS) entry which is preliminary data.</text>
</comment>
<evidence type="ECO:0000313" key="3">
    <source>
        <dbReference type="Proteomes" id="UP000712281"/>
    </source>
</evidence>
<sequence>MVSASALHPAQRPRPAFVSCRLFTARPLTGLHLFLLLVTTFSVHLIVAVVTTSFTFPLAVANPLDPRFSVASIVTLVVVNSPAPHVITTTLTLLLVTATLCASGNPISTFFIISTAPRPLHAVSDYNDPWRNWLCSFSDLFLLRLYPTISSPMSPENSQRHQLTSPVHLLGGVCFTSDVQLRSINPYLPKPSPPIASLESIFSTESETTWGSTVSQFFPPTLRRDYPNNSQPSPNARSHTLNLFEFDDSLFRSRPVTTSLSRYGNVKNRGFDLITSYDQSPKSLMLSVYMKVNPSSLPDLPIGIATSIDYHDSLQQLSPTVSSISYISASNTLMELEMKRVSIVSLYSSLNNLFSGLYEIHIVSRINIVGVGADLVRLMSRLAKSSFVTSIYVLFQTLSFGYINVNYDYLMLVRANVSRTQVKSFYNFLFLEQASPFNISILGIIVLFWCLSYRRVYLRLLSSYH</sequence>
<accession>A0A8S9KSC9</accession>